<feature type="repeat" description="TPR" evidence="1">
    <location>
        <begin position="583"/>
        <end position="616"/>
    </location>
</feature>
<dbReference type="SUPFAM" id="SSF48452">
    <property type="entry name" value="TPR-like"/>
    <property type="match status" value="1"/>
</dbReference>
<reference evidence="2" key="1">
    <citation type="submission" date="2020-10" db="EMBL/GenBank/DDBJ databases">
        <title>Taxonomic study of unclassified bacteria belonging to the class Ktedonobacteria.</title>
        <authorList>
            <person name="Yabe S."/>
            <person name="Wang C.M."/>
            <person name="Zheng Y."/>
            <person name="Sakai Y."/>
            <person name="Cavaletti L."/>
            <person name="Monciardini P."/>
            <person name="Donadio S."/>
        </authorList>
    </citation>
    <scope>NUCLEOTIDE SEQUENCE</scope>
    <source>
        <strain evidence="2">ID150040</strain>
    </source>
</reference>
<evidence type="ECO:0000313" key="2">
    <source>
        <dbReference type="EMBL" id="GHO95686.1"/>
    </source>
</evidence>
<dbReference type="PROSITE" id="PS50005">
    <property type="entry name" value="TPR"/>
    <property type="match status" value="2"/>
</dbReference>
<keyword evidence="3" id="KW-1185">Reference proteome</keyword>
<feature type="repeat" description="TPR" evidence="1">
    <location>
        <begin position="617"/>
        <end position="650"/>
    </location>
</feature>
<gene>
    <name evidence="2" type="ORF">KSF_057340</name>
</gene>
<comment type="caution">
    <text evidence="2">The sequence shown here is derived from an EMBL/GenBank/DDBJ whole genome shotgun (WGS) entry which is preliminary data.</text>
</comment>
<protein>
    <recommendedName>
        <fullName evidence="4">Tetratricopeptide repeat protein</fullName>
    </recommendedName>
</protein>
<dbReference type="RefSeq" id="WP_220206354.1">
    <property type="nucleotide sequence ID" value="NZ_BNJK01000001.1"/>
</dbReference>
<organism evidence="2 3">
    <name type="scientific">Reticulibacter mediterranei</name>
    <dbReference type="NCBI Taxonomy" id="2778369"/>
    <lineage>
        <taxon>Bacteria</taxon>
        <taxon>Bacillati</taxon>
        <taxon>Chloroflexota</taxon>
        <taxon>Ktedonobacteria</taxon>
        <taxon>Ktedonobacterales</taxon>
        <taxon>Reticulibacteraceae</taxon>
        <taxon>Reticulibacter</taxon>
    </lineage>
</organism>
<dbReference type="Proteomes" id="UP000597444">
    <property type="component" value="Unassembled WGS sequence"/>
</dbReference>
<evidence type="ECO:0000256" key="1">
    <source>
        <dbReference type="PROSITE-ProRule" id="PRU00339"/>
    </source>
</evidence>
<dbReference type="PANTHER" id="PTHR44216">
    <property type="entry name" value="PROTEIN O-MANNOSYL-TRANSFERASE TMTC2"/>
    <property type="match status" value="1"/>
</dbReference>
<dbReference type="EMBL" id="BNJK01000001">
    <property type="protein sequence ID" value="GHO95686.1"/>
    <property type="molecule type" value="Genomic_DNA"/>
</dbReference>
<dbReference type="AlphaFoldDB" id="A0A8J3IT14"/>
<accession>A0A8J3IT14</accession>
<evidence type="ECO:0008006" key="4">
    <source>
        <dbReference type="Google" id="ProtNLM"/>
    </source>
</evidence>
<sequence>MSRKKEGSTSLSPEDSQQVEHLLAQYRQIAATLHDSRTQADAEAALKPFMELSEAAQLAFIKALAREIAADAADVLIAINALSASKEMRKDARRGLIRLEASKTYPQWTPPIAHQPAVQLNIANPPRFWKGLVTQSRDQGEMQLMLTWEQGYDYSDVRLLTFLLDYWRDGVKDASVETISKRRANERINTWHSQTTEITIVDCTIAEGKRLIEEALSVNEWRKTTPSTVYRNNLLVINNLIMQASDPGADHGQSFINPELTDQEVAINFLGAWSLGDFGLAYDFLSQNNSLNEGLTREEWVKRHRDWNDEAHPARLELGFVREPEQRQSGLWVPGSTRLSIRKETEIGWSVELTDTQLSGTLRDMPMGTAINKETGRHWFWTSYKLAKEGDAWRIQSMADEGAGIQALPIGELQKRIKDYEDAIEQAIQRRETNVEAFFEELSWRFTQLLHFYDALIARLPLDRKVCDDAYQRAVAMGNPERTMVYLERLAQRFPDQRGDVLRSLAATQIAYAYSDRTQYMPERRGHFLATAETTLQEAMQADSSILNYILQAELFLSMQRNDEAEEALLKARAMNPGRDEEAAIESSLGTIAMRRERFEDAIPHFQRVTEIKSDTPGVWFNLGFAQRLLSRFDEAEASYKRAVQQEPHDIRAYSELTAIYMNRDERQEARRIAEQGVQTNPESAHLRALLASVLFELGDARGAQKQIEEAEAIDPELEIIQRVRQQMNAAKKR</sequence>
<dbReference type="GO" id="GO:0035269">
    <property type="term" value="P:protein O-linked glycosylation via mannose"/>
    <property type="evidence" value="ECO:0007669"/>
    <property type="project" value="TreeGrafter"/>
</dbReference>
<name>A0A8J3IT14_9CHLR</name>
<dbReference type="Gene3D" id="1.25.40.10">
    <property type="entry name" value="Tetratricopeptide repeat domain"/>
    <property type="match status" value="1"/>
</dbReference>
<dbReference type="InterPro" id="IPR052384">
    <property type="entry name" value="TMTC_O-mannosyltransferase"/>
</dbReference>
<dbReference type="Pfam" id="PF13432">
    <property type="entry name" value="TPR_16"/>
    <property type="match status" value="1"/>
</dbReference>
<proteinExistence type="predicted"/>
<keyword evidence="1" id="KW-0802">TPR repeat</keyword>
<dbReference type="InterPro" id="IPR019734">
    <property type="entry name" value="TPR_rpt"/>
</dbReference>
<dbReference type="PANTHER" id="PTHR44216:SF3">
    <property type="entry name" value="PROTEIN O-MANNOSYL-TRANSFERASE TMTC2"/>
    <property type="match status" value="1"/>
</dbReference>
<dbReference type="GO" id="GO:0000030">
    <property type="term" value="F:mannosyltransferase activity"/>
    <property type="evidence" value="ECO:0007669"/>
    <property type="project" value="TreeGrafter"/>
</dbReference>
<evidence type="ECO:0000313" key="3">
    <source>
        <dbReference type="Proteomes" id="UP000597444"/>
    </source>
</evidence>
<dbReference type="InterPro" id="IPR011990">
    <property type="entry name" value="TPR-like_helical_dom_sf"/>
</dbReference>
<dbReference type="SMART" id="SM00028">
    <property type="entry name" value="TPR"/>
    <property type="match status" value="5"/>
</dbReference>